<dbReference type="Pfam" id="PF20473">
    <property type="entry name" value="MmeI_Mtase"/>
    <property type="match status" value="1"/>
</dbReference>
<accession>A0A2T1HR26</accession>
<dbReference type="Proteomes" id="UP000239772">
    <property type="component" value="Unassembled WGS sequence"/>
</dbReference>
<dbReference type="SUPFAM" id="SSF53335">
    <property type="entry name" value="S-adenosyl-L-methionine-dependent methyltransferases"/>
    <property type="match status" value="1"/>
</dbReference>
<organism evidence="8 9">
    <name type="scientific">Alsobacter soli</name>
    <dbReference type="NCBI Taxonomy" id="2109933"/>
    <lineage>
        <taxon>Bacteria</taxon>
        <taxon>Pseudomonadati</taxon>
        <taxon>Pseudomonadota</taxon>
        <taxon>Alphaproteobacteria</taxon>
        <taxon>Hyphomicrobiales</taxon>
        <taxon>Alsobacteraceae</taxon>
        <taxon>Alsobacter</taxon>
    </lineage>
</organism>
<evidence type="ECO:0000256" key="2">
    <source>
        <dbReference type="ARBA" id="ARBA00022603"/>
    </source>
</evidence>
<dbReference type="InterPro" id="IPR046817">
    <property type="entry name" value="MmeI_N"/>
</dbReference>
<evidence type="ECO:0000256" key="4">
    <source>
        <dbReference type="ARBA" id="ARBA00047942"/>
    </source>
</evidence>
<evidence type="ECO:0000259" key="6">
    <source>
        <dbReference type="Pfam" id="PF20465"/>
    </source>
</evidence>
<proteinExistence type="predicted"/>
<dbReference type="PANTHER" id="PTHR33841">
    <property type="entry name" value="DNA METHYLTRANSFERASE YEEA-RELATED"/>
    <property type="match status" value="1"/>
</dbReference>
<evidence type="ECO:0000256" key="1">
    <source>
        <dbReference type="ARBA" id="ARBA00011900"/>
    </source>
</evidence>
<feature type="domain" description="MmeI-like helicase spacer" evidence="6">
    <location>
        <begin position="234"/>
        <end position="310"/>
    </location>
</feature>
<dbReference type="PANTHER" id="PTHR33841:SF1">
    <property type="entry name" value="DNA METHYLTRANSFERASE A"/>
    <property type="match status" value="1"/>
</dbReference>
<name>A0A2T1HR26_9HYPH</name>
<dbReference type="GO" id="GO:0032259">
    <property type="term" value="P:methylation"/>
    <property type="evidence" value="ECO:0007669"/>
    <property type="project" value="UniProtKB-KW"/>
</dbReference>
<keyword evidence="3 8" id="KW-0808">Transferase</keyword>
<dbReference type="AlphaFoldDB" id="A0A2T1HR26"/>
<dbReference type="EC" id="2.1.1.72" evidence="1"/>
<keyword evidence="9" id="KW-1185">Reference proteome</keyword>
<feature type="domain" description="MmeI-like DNA-methyltransferase" evidence="7">
    <location>
        <begin position="406"/>
        <end position="665"/>
    </location>
</feature>
<dbReference type="Gene3D" id="3.40.50.150">
    <property type="entry name" value="Vaccinia Virus protein VP39"/>
    <property type="match status" value="1"/>
</dbReference>
<dbReference type="GO" id="GO:0009007">
    <property type="term" value="F:site-specific DNA-methyltransferase (adenine-specific) activity"/>
    <property type="evidence" value="ECO:0007669"/>
    <property type="project" value="UniProtKB-EC"/>
</dbReference>
<evidence type="ECO:0000313" key="8">
    <source>
        <dbReference type="EMBL" id="PSC04100.1"/>
    </source>
</evidence>
<dbReference type="GO" id="GO:0003676">
    <property type="term" value="F:nucleic acid binding"/>
    <property type="evidence" value="ECO:0007669"/>
    <property type="project" value="InterPro"/>
</dbReference>
<comment type="caution">
    <text evidence="8">The sequence shown here is derived from an EMBL/GenBank/DDBJ whole genome shotgun (WGS) entry which is preliminary data.</text>
</comment>
<evidence type="ECO:0000256" key="3">
    <source>
        <dbReference type="ARBA" id="ARBA00022679"/>
    </source>
</evidence>
<dbReference type="PROSITE" id="PS00092">
    <property type="entry name" value="N6_MTASE"/>
    <property type="match status" value="1"/>
</dbReference>
<evidence type="ECO:0000259" key="7">
    <source>
        <dbReference type="Pfam" id="PF20473"/>
    </source>
</evidence>
<dbReference type="InterPro" id="IPR029063">
    <property type="entry name" value="SAM-dependent_MTases_sf"/>
</dbReference>
<dbReference type="Pfam" id="PF20465">
    <property type="entry name" value="MmeI_hel"/>
    <property type="match status" value="1"/>
</dbReference>
<sequence>MSGVDGFIAKWTAGEGGAERANYALFLIELCEVIGAPRPEPASHGRSNDYAFERGVHRRASDDVQSVLRIDLYKKGCFILEAKQSRLPGKDKAIAGQQSLPGFDGPAALGRRPVHRNWDVMMVNARRQAEDYVFCLEPDQPAPPFIIVCDVGHCLELYADFSGTGRAYAQFPDRQRFRIYLEDLRDAQVRDTLRKVWTDPASLNPARETARVTRAIADRLAAVSKALERQHPPEEVAHFLMRCIFTMFAEDVDLLPRGEFTALIADCLERPQSFAPLLQELWARMDAKEHANRFFSAFKQHLRHFNGNLFRQAKAFPLGREEIGELLAAAKSDWTQVDPAIFGTLLEQALDPEERSRLGAHYTPRAYVQRLVQVTVMEPLNADWRAALMRVQAAMEAGAREDAIRFCREFHRRLCETTVLDPACGTGNFLYVALELMKVLEGEVLEKIAELGGVEDLLQNVDPHQFLGLELNPRAAAIAELVVWIGYLQQHYRTRTGHPSEPILRAFDNINGGRRAGFDAVATWDGYPALARAADGKLAAPAPRRPSWPEADFIVGNPPFIGGKDLRAELGDAYAQALWAAHPHMNRSADLVMYWWDRAAEILTRKGARLRRFGFITTNSISQVFQRRVMEAHLSGKAPLSLVYAVPDHPWTKATEKHAAVRIAMTVAEAGRRDGVLAEVIAESGIDTDDPRIDFARREGRINSDLTVGVDFTAAQPLQANRGLCSRGVQLMGSGFIVTPAEAELLGLGRRPGLERHVRAYRNGKDLTGRARGALVIDLFGRDLDEVRRDFPEIYQHLHDRVLYDLGPDGQPRTDERGRKLGRRWNARQSYRENWWIFGEPRGDFRPAVDGLPRYIATVETAKHRAFQFLDATILPDNRLVCFGLFDASDLAVLSSHVHVAWALANGGTLEDRPIYTKTACFDPFPFPILPPVLQRDLAALGEELDALRKRVLAEHPDLTLTGLYNVLEKLKAGAPLTSADEDVKARGLVLVIKDLHAAIDRLAAEAYGWPADLPEEEILARLVALNAERAREEAAGLVRWLRPDYQAPRFGRGLAGRTGELGLGPTVVAFDRARPLFPKDRYEQPLAVKAVLLAARSGLDAEAVARAFRGPPKGRIARVAAVLDILARYGDAHRLPDGRYVARWAAAG</sequence>
<dbReference type="PRINTS" id="PR00507">
    <property type="entry name" value="N12N6MTFRASE"/>
</dbReference>
<comment type="catalytic activity">
    <reaction evidence="4">
        <text>a 2'-deoxyadenosine in DNA + S-adenosyl-L-methionine = an N(6)-methyl-2'-deoxyadenosine in DNA + S-adenosyl-L-homocysteine + H(+)</text>
        <dbReference type="Rhea" id="RHEA:15197"/>
        <dbReference type="Rhea" id="RHEA-COMP:12418"/>
        <dbReference type="Rhea" id="RHEA-COMP:12419"/>
        <dbReference type="ChEBI" id="CHEBI:15378"/>
        <dbReference type="ChEBI" id="CHEBI:57856"/>
        <dbReference type="ChEBI" id="CHEBI:59789"/>
        <dbReference type="ChEBI" id="CHEBI:90615"/>
        <dbReference type="ChEBI" id="CHEBI:90616"/>
        <dbReference type="EC" id="2.1.1.72"/>
    </reaction>
</comment>
<dbReference type="EMBL" id="PVZS01000017">
    <property type="protein sequence ID" value="PSC04100.1"/>
    <property type="molecule type" value="Genomic_DNA"/>
</dbReference>
<dbReference type="InterPro" id="IPR046819">
    <property type="entry name" value="MmeI_hel"/>
</dbReference>
<evidence type="ECO:0000313" key="9">
    <source>
        <dbReference type="Proteomes" id="UP000239772"/>
    </source>
</evidence>
<dbReference type="InterPro" id="IPR046816">
    <property type="entry name" value="MmeI_Mtase"/>
</dbReference>
<protein>
    <recommendedName>
        <fullName evidence="1">site-specific DNA-methyltransferase (adenine-specific)</fullName>
        <ecNumber evidence="1">2.1.1.72</ecNumber>
    </recommendedName>
</protein>
<dbReference type="OrthoDB" id="9806213at2"/>
<reference evidence="9" key="1">
    <citation type="submission" date="2018-03" db="EMBL/GenBank/DDBJ databases">
        <authorList>
            <person name="Sun L."/>
            <person name="Liu H."/>
            <person name="Chen W."/>
            <person name="Huang K."/>
            <person name="Liu W."/>
            <person name="Gao X."/>
        </authorList>
    </citation>
    <scope>NUCLEOTIDE SEQUENCE [LARGE SCALE GENOMIC DNA]</scope>
    <source>
        <strain evidence="9">SH9</strain>
    </source>
</reference>
<keyword evidence="2 8" id="KW-0489">Methyltransferase</keyword>
<dbReference type="Pfam" id="PF20464">
    <property type="entry name" value="MmeI_N"/>
    <property type="match status" value="1"/>
</dbReference>
<gene>
    <name evidence="8" type="ORF">SLNSH_15640</name>
</gene>
<evidence type="ECO:0000259" key="5">
    <source>
        <dbReference type="Pfam" id="PF20464"/>
    </source>
</evidence>
<dbReference type="InterPro" id="IPR002052">
    <property type="entry name" value="DNA_methylase_N6_adenine_CS"/>
</dbReference>
<feature type="domain" description="MmeI-like N-terminal" evidence="5">
    <location>
        <begin position="9"/>
        <end position="230"/>
    </location>
</feature>
<dbReference type="InterPro" id="IPR050953">
    <property type="entry name" value="N4_N6_ade-DNA_methylase"/>
</dbReference>